<dbReference type="PANTHER" id="PTHR19858:SF0">
    <property type="entry name" value="PERIODIC TRYPTOPHAN PROTEIN 2 HOMOLOG"/>
    <property type="match status" value="1"/>
</dbReference>
<evidence type="ECO:0000313" key="9">
    <source>
        <dbReference type="Proteomes" id="UP001652624"/>
    </source>
</evidence>
<feature type="region of interest" description="Disordered" evidence="7">
    <location>
        <begin position="883"/>
        <end position="916"/>
    </location>
</feature>
<evidence type="ECO:0000256" key="6">
    <source>
        <dbReference type="PROSITE-ProRule" id="PRU00221"/>
    </source>
</evidence>
<proteinExistence type="inferred from homology"/>
<feature type="repeat" description="WD" evidence="6">
    <location>
        <begin position="369"/>
        <end position="401"/>
    </location>
</feature>
<dbReference type="InterPro" id="IPR019775">
    <property type="entry name" value="WD40_repeat_CS"/>
</dbReference>
<feature type="repeat" description="WD" evidence="6">
    <location>
        <begin position="411"/>
        <end position="452"/>
    </location>
</feature>
<dbReference type="CDD" id="cd00200">
    <property type="entry name" value="WD40"/>
    <property type="match status" value="1"/>
</dbReference>
<feature type="compositionally biased region" description="Acidic residues" evidence="7">
    <location>
        <begin position="243"/>
        <end position="254"/>
    </location>
</feature>
<evidence type="ECO:0000256" key="2">
    <source>
        <dbReference type="ARBA" id="ARBA00010226"/>
    </source>
</evidence>
<feature type="compositionally biased region" description="Acidic residues" evidence="7">
    <location>
        <begin position="892"/>
        <end position="903"/>
    </location>
</feature>
<feature type="domain" description="Small-subunit processome Utp12" evidence="8">
    <location>
        <begin position="770"/>
        <end position="874"/>
    </location>
</feature>
<evidence type="ECO:0000256" key="1">
    <source>
        <dbReference type="ARBA" id="ARBA00004604"/>
    </source>
</evidence>
<dbReference type="InterPro" id="IPR015943">
    <property type="entry name" value="WD40/YVTN_repeat-like_dom_sf"/>
</dbReference>
<accession>A0ABM3Y140</accession>
<dbReference type="InterPro" id="IPR020472">
    <property type="entry name" value="WD40_PAC1"/>
</dbReference>
<organism evidence="9 10">
    <name type="scientific">Erinaceus europaeus</name>
    <name type="common">Western European hedgehog</name>
    <dbReference type="NCBI Taxonomy" id="9365"/>
    <lineage>
        <taxon>Eukaryota</taxon>
        <taxon>Metazoa</taxon>
        <taxon>Chordata</taxon>
        <taxon>Craniata</taxon>
        <taxon>Vertebrata</taxon>
        <taxon>Euteleostomi</taxon>
        <taxon>Mammalia</taxon>
        <taxon>Eutheria</taxon>
        <taxon>Laurasiatheria</taxon>
        <taxon>Eulipotyphla</taxon>
        <taxon>Erinaceidae</taxon>
        <taxon>Erinaceinae</taxon>
        <taxon>Erinaceus</taxon>
    </lineage>
</organism>
<dbReference type="Pfam" id="PF00400">
    <property type="entry name" value="WD40"/>
    <property type="match status" value="3"/>
</dbReference>
<dbReference type="Gene3D" id="2.130.10.10">
    <property type="entry name" value="YVTN repeat-like/Quinoprotein amine dehydrogenase"/>
    <property type="match status" value="3"/>
</dbReference>
<feature type="repeat" description="WD" evidence="6">
    <location>
        <begin position="497"/>
        <end position="538"/>
    </location>
</feature>
<evidence type="ECO:0000259" key="8">
    <source>
        <dbReference type="Pfam" id="PF04003"/>
    </source>
</evidence>
<dbReference type="Pfam" id="PF04003">
    <property type="entry name" value="Utp12"/>
    <property type="match status" value="1"/>
</dbReference>
<comment type="similarity">
    <text evidence="2">Belongs to the WD repeat PWP2 family.</text>
</comment>
<dbReference type="InterPro" id="IPR011047">
    <property type="entry name" value="Quinoprotein_ADH-like_sf"/>
</dbReference>
<dbReference type="PROSITE" id="PS50294">
    <property type="entry name" value="WD_REPEATS_REGION"/>
    <property type="match status" value="3"/>
</dbReference>
<feature type="region of interest" description="Disordered" evidence="7">
    <location>
        <begin position="240"/>
        <end position="263"/>
    </location>
</feature>
<keyword evidence="3 6" id="KW-0853">WD repeat</keyword>
<keyword evidence="4" id="KW-0677">Repeat</keyword>
<dbReference type="InterPro" id="IPR001680">
    <property type="entry name" value="WD40_rpt"/>
</dbReference>
<dbReference type="PRINTS" id="PR00320">
    <property type="entry name" value="GPROTEINBRPT"/>
</dbReference>
<dbReference type="PANTHER" id="PTHR19858">
    <property type="entry name" value="WD40 REPEAT PROTEIN"/>
    <property type="match status" value="1"/>
</dbReference>
<dbReference type="Proteomes" id="UP001652624">
    <property type="component" value="Chromosome 9"/>
</dbReference>
<evidence type="ECO:0000256" key="4">
    <source>
        <dbReference type="ARBA" id="ARBA00022737"/>
    </source>
</evidence>
<dbReference type="SUPFAM" id="SSF63829">
    <property type="entry name" value="Calcium-dependent phosphotriesterase"/>
    <property type="match status" value="1"/>
</dbReference>
<dbReference type="PROSITE" id="PS50082">
    <property type="entry name" value="WD_REPEATS_2"/>
    <property type="match status" value="3"/>
</dbReference>
<dbReference type="SUPFAM" id="SSF50998">
    <property type="entry name" value="Quinoprotein alcohol dehydrogenase-like"/>
    <property type="match status" value="1"/>
</dbReference>
<keyword evidence="9" id="KW-1185">Reference proteome</keyword>
<evidence type="ECO:0000256" key="3">
    <source>
        <dbReference type="ARBA" id="ARBA00022574"/>
    </source>
</evidence>
<name>A0ABM3Y140_ERIEU</name>
<evidence type="ECO:0000313" key="10">
    <source>
        <dbReference type="RefSeq" id="XP_060054793.1"/>
    </source>
</evidence>
<dbReference type="InterPro" id="IPR007148">
    <property type="entry name" value="SSU_processome_Utp12"/>
</dbReference>
<dbReference type="GeneID" id="103126028"/>
<protein>
    <submittedName>
        <fullName evidence="10">Periodic tryptophan protein 2 homolog</fullName>
    </submittedName>
</protein>
<sequence length="916" mass="101561">MKFSYRFSNLLGTVYRRGNLNFTRDGDSVVSPVGNRVTVFDLKNNKSETLPLAARYNVKCVGLSPDGRLAIVVDEGGGALLVSLVCRSVLHHFHFQGPVHSVNFSPDGRKFVVTKGNLAQMYHAPGRTREFNAFVLDKTYFGPYDETTCIDWTDDSRCFAVGSKDTSTWVFGAERWDNLIYYALGGHKDAIVACFFESGSLDLYTLSQDGALCVWQCDTPPEGLRLKPPRGWQADLLRRREEEAEEEEEEGEEETTIRGKAAPPAEELQGKVSYSRLAKHFFNKEGDFNSLTAAAFHKKTHLLVTGFASGIFHLHELPEFSLVHSLSISDQRIESVAINSTGDWVAFGCSGLGQLLVWEWQSESYVLKQQGHFNSMVALAYSPDGQYIVTGGDDGKVKVWNTGSGFCFITFTEHLSGVTGVTFTATGYVIVTSSMDGTVRAFDLHRYRNFRTFTSPRPTQFSCVAVDASGEIVAAGAQDSFEVFIWSMQTGRLLDVLSGHEGPISGLSFNPARSVLASASWDRTVRLWDMADSWRTTETLGLSSDALAVTFRPDGKELAVATLNAHITFWDPERAVQTGSVEGRHDLRAGRKELDKITAKQSAKGKAFTTLCYAADGQSILAGGMSRFVCIYHVREQMLLKRFEISRNLSLDAMEEFLSRRKMTEFGNLALIDQDAGEEDGVAVPLPGVKKGDMSSRHFKPEIRVTSLRFSPTGRCWAATTTEGLLIYSLDARLLFDPFELDAGVTPARVRAALRKRDLTGAILMAFRLNEKPLLHEALEAVPWAEIELVCSSLPEPYVEKALEFLAASLETSRHLEFYLIWAQKLLVLHGQRLKARAGALLPAVQFLQKGLQRHLDDVAKLCDWNRYSIRYALALSRQRGVKRAAEHGDAEDRDAEDGDAEDDLHLLGRGAPGSS</sequence>
<evidence type="ECO:0000256" key="5">
    <source>
        <dbReference type="ARBA" id="ARBA00023242"/>
    </source>
</evidence>
<dbReference type="PROSITE" id="PS00678">
    <property type="entry name" value="WD_REPEATS_1"/>
    <property type="match status" value="1"/>
</dbReference>
<dbReference type="RefSeq" id="XP_060054793.1">
    <property type="nucleotide sequence ID" value="XM_060198810.1"/>
</dbReference>
<dbReference type="SMART" id="SM00320">
    <property type="entry name" value="WD40"/>
    <property type="match status" value="12"/>
</dbReference>
<reference evidence="10" key="1">
    <citation type="submission" date="2025-08" db="UniProtKB">
        <authorList>
            <consortium name="RefSeq"/>
        </authorList>
    </citation>
    <scope>IDENTIFICATION</scope>
</reference>
<comment type="subcellular location">
    <subcellularLocation>
        <location evidence="1">Nucleus</location>
        <location evidence="1">Nucleolus</location>
    </subcellularLocation>
</comment>
<evidence type="ECO:0000256" key="7">
    <source>
        <dbReference type="SAM" id="MobiDB-lite"/>
    </source>
</evidence>
<gene>
    <name evidence="10" type="primary">PWP2</name>
</gene>
<dbReference type="InterPro" id="IPR027145">
    <property type="entry name" value="PWP2"/>
</dbReference>
<keyword evidence="5" id="KW-0539">Nucleus</keyword>